<dbReference type="KEGG" id="htr:EPV75_04025"/>
<evidence type="ECO:0000259" key="13">
    <source>
        <dbReference type="Pfam" id="PF02223"/>
    </source>
</evidence>
<evidence type="ECO:0000256" key="10">
    <source>
        <dbReference type="ARBA" id="ARBA00048743"/>
    </source>
</evidence>
<dbReference type="GO" id="GO:0006227">
    <property type="term" value="P:dUDP biosynthetic process"/>
    <property type="evidence" value="ECO:0007669"/>
    <property type="project" value="TreeGrafter"/>
</dbReference>
<keyword evidence="5 12" id="KW-0545">Nucleotide biosynthesis</keyword>
<dbReference type="PANTHER" id="PTHR10344:SF4">
    <property type="entry name" value="UMP-CMP KINASE 2, MITOCHONDRIAL"/>
    <property type="match status" value="1"/>
</dbReference>
<dbReference type="FunFam" id="3.40.50.300:FF:000225">
    <property type="entry name" value="Thymidylate kinase"/>
    <property type="match status" value="1"/>
</dbReference>
<evidence type="ECO:0000313" key="15">
    <source>
        <dbReference type="Proteomes" id="UP000285478"/>
    </source>
</evidence>
<evidence type="ECO:0000313" key="14">
    <source>
        <dbReference type="EMBL" id="QAB14902.1"/>
    </source>
</evidence>
<dbReference type="CDD" id="cd01672">
    <property type="entry name" value="TMPK"/>
    <property type="match status" value="1"/>
</dbReference>
<keyword evidence="15" id="KW-1185">Reference proteome</keyword>
<dbReference type="GO" id="GO:0004798">
    <property type="term" value="F:dTMP kinase activity"/>
    <property type="evidence" value="ECO:0007669"/>
    <property type="project" value="UniProtKB-UniRule"/>
</dbReference>
<organism evidence="14 15">
    <name type="scientific">Hydrogenovibrio thermophilus</name>
    <dbReference type="NCBI Taxonomy" id="265883"/>
    <lineage>
        <taxon>Bacteria</taxon>
        <taxon>Pseudomonadati</taxon>
        <taxon>Pseudomonadota</taxon>
        <taxon>Gammaproteobacteria</taxon>
        <taxon>Thiotrichales</taxon>
        <taxon>Piscirickettsiaceae</taxon>
        <taxon>Hydrogenovibrio</taxon>
    </lineage>
</organism>
<gene>
    <name evidence="12" type="primary">tmk</name>
    <name evidence="14" type="ORF">EPV75_04025</name>
</gene>
<keyword evidence="8 12" id="KW-0067">ATP-binding</keyword>
<proteinExistence type="inferred from homology"/>
<evidence type="ECO:0000256" key="9">
    <source>
        <dbReference type="ARBA" id="ARBA00029962"/>
    </source>
</evidence>
<dbReference type="GO" id="GO:0005524">
    <property type="term" value="F:ATP binding"/>
    <property type="evidence" value="ECO:0007669"/>
    <property type="project" value="UniProtKB-UniRule"/>
</dbReference>
<keyword evidence="4 12" id="KW-0808">Transferase</keyword>
<dbReference type="Pfam" id="PF02223">
    <property type="entry name" value="Thymidylate_kin"/>
    <property type="match status" value="1"/>
</dbReference>
<comment type="catalytic activity">
    <reaction evidence="10 12">
        <text>dTMP + ATP = dTDP + ADP</text>
        <dbReference type="Rhea" id="RHEA:13517"/>
        <dbReference type="ChEBI" id="CHEBI:30616"/>
        <dbReference type="ChEBI" id="CHEBI:58369"/>
        <dbReference type="ChEBI" id="CHEBI:63528"/>
        <dbReference type="ChEBI" id="CHEBI:456216"/>
        <dbReference type="EC" id="2.7.4.9"/>
    </reaction>
</comment>
<feature type="domain" description="Thymidylate kinase-like" evidence="13">
    <location>
        <begin position="13"/>
        <end position="206"/>
    </location>
</feature>
<dbReference type="AlphaFoldDB" id="A0A410H1X9"/>
<evidence type="ECO:0000256" key="6">
    <source>
        <dbReference type="ARBA" id="ARBA00022741"/>
    </source>
</evidence>
<dbReference type="NCBIfam" id="TIGR00041">
    <property type="entry name" value="DTMP_kinase"/>
    <property type="match status" value="1"/>
</dbReference>
<feature type="binding site" evidence="12">
    <location>
        <begin position="15"/>
        <end position="22"/>
    </location>
    <ligand>
        <name>ATP</name>
        <dbReference type="ChEBI" id="CHEBI:30616"/>
    </ligand>
</feature>
<comment type="similarity">
    <text evidence="1 12">Belongs to the thymidylate kinase family.</text>
</comment>
<dbReference type="HAMAP" id="MF_00165">
    <property type="entry name" value="Thymidylate_kinase"/>
    <property type="match status" value="1"/>
</dbReference>
<evidence type="ECO:0000256" key="8">
    <source>
        <dbReference type="ARBA" id="ARBA00022840"/>
    </source>
</evidence>
<evidence type="ECO:0000256" key="5">
    <source>
        <dbReference type="ARBA" id="ARBA00022727"/>
    </source>
</evidence>
<dbReference type="RefSeq" id="WP_128384545.1">
    <property type="nucleotide sequence ID" value="NZ_CP035033.1"/>
</dbReference>
<dbReference type="GO" id="GO:0006233">
    <property type="term" value="P:dTDP biosynthetic process"/>
    <property type="evidence" value="ECO:0007669"/>
    <property type="project" value="InterPro"/>
</dbReference>
<accession>A0A410H1X9</accession>
<keyword evidence="7 12" id="KW-0418">Kinase</keyword>
<dbReference type="InterPro" id="IPR039430">
    <property type="entry name" value="Thymidylate_kin-like_dom"/>
</dbReference>
<keyword evidence="6 12" id="KW-0547">Nucleotide-binding</keyword>
<name>A0A410H1X9_9GAMM</name>
<dbReference type="EC" id="2.7.4.9" evidence="2 12"/>
<dbReference type="GO" id="GO:0005829">
    <property type="term" value="C:cytosol"/>
    <property type="evidence" value="ECO:0007669"/>
    <property type="project" value="TreeGrafter"/>
</dbReference>
<protein>
    <recommendedName>
        <fullName evidence="3 12">Thymidylate kinase</fullName>
        <ecNumber evidence="2 12">2.7.4.9</ecNumber>
    </recommendedName>
    <alternativeName>
        <fullName evidence="9 12">dTMP kinase</fullName>
    </alternativeName>
</protein>
<dbReference type="SUPFAM" id="SSF52540">
    <property type="entry name" value="P-loop containing nucleoside triphosphate hydrolases"/>
    <property type="match status" value="1"/>
</dbReference>
<dbReference type="Proteomes" id="UP000285478">
    <property type="component" value="Chromosome"/>
</dbReference>
<evidence type="ECO:0000256" key="4">
    <source>
        <dbReference type="ARBA" id="ARBA00022679"/>
    </source>
</evidence>
<evidence type="ECO:0000256" key="3">
    <source>
        <dbReference type="ARBA" id="ARBA00017144"/>
    </source>
</evidence>
<sequence>MSHVTQPGQFITLEGTEGAGKSTNLMFIEQWLRDRDIDVVVTREPGGTAIGEAVRHILLDKQYGEMTPDTELLLMFAARNQHLQEKILPALAAGQWVISDRFTDATYAYQGGARGLPFKRIAEIEQWVQKGRFPDRTFVFDLPIEEGMKRVAARAELSGQHIDRFEQEKIDFFEKVRATYLIRAEEAPERYTVLDAQQPLEAVQAQLQAALMSMVSESANL</sequence>
<evidence type="ECO:0000256" key="1">
    <source>
        <dbReference type="ARBA" id="ARBA00009776"/>
    </source>
</evidence>
<dbReference type="EMBL" id="CP035033">
    <property type="protein sequence ID" value="QAB14902.1"/>
    <property type="molecule type" value="Genomic_DNA"/>
</dbReference>
<reference evidence="14 15" key="1">
    <citation type="journal article" date="2018" name="Environ. Microbiol.">
        <title>Genomes of ubiquitous marine and hypersaline Hydrogenovibrio, Thiomicrorhabdus and Thiomicrospira spp. encode a diversity of mechanisms to sustain chemolithoautotrophy in heterogeneous environments.</title>
        <authorList>
            <person name="Scott K.M."/>
            <person name="Williams J."/>
            <person name="Porter C.M.B."/>
            <person name="Russel S."/>
            <person name="Harmer T.L."/>
            <person name="Paul J.H."/>
            <person name="Antonen K.M."/>
            <person name="Bridges M.K."/>
            <person name="Camper G.J."/>
            <person name="Campla C.K."/>
            <person name="Casella L.G."/>
            <person name="Chase E."/>
            <person name="Conrad J.W."/>
            <person name="Cruz M.C."/>
            <person name="Dunlap D.S."/>
            <person name="Duran L."/>
            <person name="Fahsbender E.M."/>
            <person name="Goldsmith D.B."/>
            <person name="Keeley R.F."/>
            <person name="Kondoff M.R."/>
            <person name="Kussy B.I."/>
            <person name="Lane M.K."/>
            <person name="Lawler S."/>
            <person name="Leigh B.A."/>
            <person name="Lewis C."/>
            <person name="Lostal L.M."/>
            <person name="Marking D."/>
            <person name="Mancera P.A."/>
            <person name="McClenthan E.C."/>
            <person name="McIntyre E.A."/>
            <person name="Mine J.A."/>
            <person name="Modi S."/>
            <person name="Moore B.D."/>
            <person name="Morgan W.A."/>
            <person name="Nelson K.M."/>
            <person name="Nguyen K.N."/>
            <person name="Ogburn N."/>
            <person name="Parrino D.G."/>
            <person name="Pedapudi A.D."/>
            <person name="Pelham R.P."/>
            <person name="Preece A.M."/>
            <person name="Rampersad E.A."/>
            <person name="Richardson J.C."/>
            <person name="Rodgers C.M."/>
            <person name="Schaffer B.L."/>
            <person name="Sheridan N.E."/>
            <person name="Solone M.R."/>
            <person name="Staley Z.R."/>
            <person name="Tabuchi M."/>
            <person name="Waide R.J."/>
            <person name="Wanjugi P.W."/>
            <person name="Young S."/>
            <person name="Clum A."/>
            <person name="Daum C."/>
            <person name="Huntemann M."/>
            <person name="Ivanova N."/>
            <person name="Kyrpides N."/>
            <person name="Mikhailova N."/>
            <person name="Palaniappan K."/>
            <person name="Pillay M."/>
            <person name="Reddy T.B.K."/>
            <person name="Shapiro N."/>
            <person name="Stamatis D."/>
            <person name="Varghese N."/>
            <person name="Woyke T."/>
            <person name="Boden R."/>
            <person name="Freyermuth S.K."/>
            <person name="Kerfeld C.A."/>
        </authorList>
    </citation>
    <scope>NUCLEOTIDE SEQUENCE [LARGE SCALE GENOMIC DNA]</scope>
    <source>
        <strain evidence="14 15">JR-2</strain>
    </source>
</reference>
<comment type="function">
    <text evidence="11 12">Phosphorylation of dTMP to form dTDP in both de novo and salvage pathways of dTTP synthesis.</text>
</comment>
<evidence type="ECO:0000256" key="2">
    <source>
        <dbReference type="ARBA" id="ARBA00012980"/>
    </source>
</evidence>
<evidence type="ECO:0000256" key="12">
    <source>
        <dbReference type="HAMAP-Rule" id="MF_00165"/>
    </source>
</evidence>
<dbReference type="PANTHER" id="PTHR10344">
    <property type="entry name" value="THYMIDYLATE KINASE"/>
    <property type="match status" value="1"/>
</dbReference>
<evidence type="ECO:0000256" key="7">
    <source>
        <dbReference type="ARBA" id="ARBA00022777"/>
    </source>
</evidence>
<dbReference type="InterPro" id="IPR018094">
    <property type="entry name" value="Thymidylate_kinase"/>
</dbReference>
<dbReference type="InterPro" id="IPR027417">
    <property type="entry name" value="P-loop_NTPase"/>
</dbReference>
<dbReference type="GO" id="GO:0006235">
    <property type="term" value="P:dTTP biosynthetic process"/>
    <property type="evidence" value="ECO:0007669"/>
    <property type="project" value="UniProtKB-UniRule"/>
</dbReference>
<evidence type="ECO:0000256" key="11">
    <source>
        <dbReference type="ARBA" id="ARBA00057735"/>
    </source>
</evidence>
<dbReference type="Gene3D" id="3.40.50.300">
    <property type="entry name" value="P-loop containing nucleotide triphosphate hydrolases"/>
    <property type="match status" value="1"/>
</dbReference>